<feature type="compositionally biased region" description="Basic and acidic residues" evidence="1">
    <location>
        <begin position="813"/>
        <end position="830"/>
    </location>
</feature>
<feature type="compositionally biased region" description="Polar residues" evidence="1">
    <location>
        <begin position="487"/>
        <end position="503"/>
    </location>
</feature>
<comment type="caution">
    <text evidence="2">The sequence shown here is derived from an EMBL/GenBank/DDBJ whole genome shotgun (WGS) entry which is preliminary data.</text>
</comment>
<feature type="compositionally biased region" description="Basic residues" evidence="1">
    <location>
        <begin position="640"/>
        <end position="659"/>
    </location>
</feature>
<feature type="region of interest" description="Disordered" evidence="1">
    <location>
        <begin position="487"/>
        <end position="567"/>
    </location>
</feature>
<proteinExistence type="predicted"/>
<dbReference type="STRING" id="1810919.A0A3D8R9M3"/>
<feature type="region of interest" description="Disordered" evidence="1">
    <location>
        <begin position="798"/>
        <end position="955"/>
    </location>
</feature>
<feature type="compositionally biased region" description="Polar residues" evidence="1">
    <location>
        <begin position="899"/>
        <end position="916"/>
    </location>
</feature>
<dbReference type="EMBL" id="PVWQ01000010">
    <property type="protein sequence ID" value="RDW70725.1"/>
    <property type="molecule type" value="Genomic_DNA"/>
</dbReference>
<feature type="compositionally biased region" description="Low complexity" evidence="1">
    <location>
        <begin position="922"/>
        <end position="936"/>
    </location>
</feature>
<feature type="region of interest" description="Disordered" evidence="1">
    <location>
        <begin position="723"/>
        <end position="743"/>
    </location>
</feature>
<dbReference type="Proteomes" id="UP000256690">
    <property type="component" value="Unassembled WGS sequence"/>
</dbReference>
<dbReference type="GeneID" id="38118606"/>
<feature type="compositionally biased region" description="Basic and acidic residues" evidence="1">
    <location>
        <begin position="1067"/>
        <end position="1082"/>
    </location>
</feature>
<protein>
    <submittedName>
        <fullName evidence="2">Uncharacterized protein</fullName>
    </submittedName>
</protein>
<feature type="region of interest" description="Disordered" evidence="1">
    <location>
        <begin position="1148"/>
        <end position="1187"/>
    </location>
</feature>
<feature type="compositionally biased region" description="Polar residues" evidence="1">
    <location>
        <begin position="726"/>
        <end position="743"/>
    </location>
</feature>
<feature type="compositionally biased region" description="Low complexity" evidence="1">
    <location>
        <begin position="618"/>
        <end position="629"/>
    </location>
</feature>
<dbReference type="OrthoDB" id="5374844at2759"/>
<organism evidence="2 3">
    <name type="scientific">Aspergillus mulundensis</name>
    <dbReference type="NCBI Taxonomy" id="1810919"/>
    <lineage>
        <taxon>Eukaryota</taxon>
        <taxon>Fungi</taxon>
        <taxon>Dikarya</taxon>
        <taxon>Ascomycota</taxon>
        <taxon>Pezizomycotina</taxon>
        <taxon>Eurotiomycetes</taxon>
        <taxon>Eurotiomycetidae</taxon>
        <taxon>Eurotiales</taxon>
        <taxon>Aspergillaceae</taxon>
        <taxon>Aspergillus</taxon>
        <taxon>Aspergillus subgen. Nidulantes</taxon>
    </lineage>
</organism>
<accession>A0A3D8R9M3</accession>
<evidence type="ECO:0000313" key="3">
    <source>
        <dbReference type="Proteomes" id="UP000256690"/>
    </source>
</evidence>
<gene>
    <name evidence="2" type="ORF">DSM5745_08236</name>
</gene>
<dbReference type="RefSeq" id="XP_026601256.1">
    <property type="nucleotide sequence ID" value="XM_026750252.1"/>
</dbReference>
<feature type="compositionally biased region" description="Polar residues" evidence="1">
    <location>
        <begin position="1153"/>
        <end position="1163"/>
    </location>
</feature>
<reference evidence="2 3" key="1">
    <citation type="journal article" date="2018" name="IMA Fungus">
        <title>IMA Genome-F 9: Draft genome sequence of Annulohypoxylon stygium, Aspergillus mulundensis, Berkeleyomyces basicola (syn. Thielaviopsis basicola), Ceratocystis smalleyi, two Cercospora beticola strains, Coleophoma cylindrospora, Fusarium fracticaudum, Phialophora cf. hyalina, and Morchella septimelata.</title>
        <authorList>
            <person name="Wingfield B.D."/>
            <person name="Bills G.F."/>
            <person name="Dong Y."/>
            <person name="Huang W."/>
            <person name="Nel W.J."/>
            <person name="Swalarsk-Parry B.S."/>
            <person name="Vaghefi N."/>
            <person name="Wilken P.M."/>
            <person name="An Z."/>
            <person name="de Beer Z.W."/>
            <person name="De Vos L."/>
            <person name="Chen L."/>
            <person name="Duong T.A."/>
            <person name="Gao Y."/>
            <person name="Hammerbacher A."/>
            <person name="Kikkert J.R."/>
            <person name="Li Y."/>
            <person name="Li H."/>
            <person name="Li K."/>
            <person name="Li Q."/>
            <person name="Liu X."/>
            <person name="Ma X."/>
            <person name="Naidoo K."/>
            <person name="Pethybridge S.J."/>
            <person name="Sun J."/>
            <person name="Steenkamp E.T."/>
            <person name="van der Nest M.A."/>
            <person name="van Wyk S."/>
            <person name="Wingfield M.J."/>
            <person name="Xiong C."/>
            <person name="Yue Q."/>
            <person name="Zhang X."/>
        </authorList>
    </citation>
    <scope>NUCLEOTIDE SEQUENCE [LARGE SCALE GENOMIC DNA]</scope>
    <source>
        <strain evidence="2 3">DSM 5745</strain>
    </source>
</reference>
<feature type="compositionally biased region" description="Polar residues" evidence="1">
    <location>
        <begin position="1111"/>
        <end position="1120"/>
    </location>
</feature>
<feature type="region of interest" description="Disordered" evidence="1">
    <location>
        <begin position="445"/>
        <end position="468"/>
    </location>
</feature>
<feature type="compositionally biased region" description="Basic residues" evidence="1">
    <location>
        <begin position="516"/>
        <end position="528"/>
    </location>
</feature>
<feature type="region of interest" description="Disordered" evidence="1">
    <location>
        <begin position="605"/>
        <end position="693"/>
    </location>
</feature>
<feature type="compositionally biased region" description="Polar residues" evidence="1">
    <location>
        <begin position="1088"/>
        <end position="1103"/>
    </location>
</feature>
<evidence type="ECO:0000256" key="1">
    <source>
        <dbReference type="SAM" id="MobiDB-lite"/>
    </source>
</evidence>
<keyword evidence="3" id="KW-1185">Reference proteome</keyword>
<name>A0A3D8R9M3_9EURO</name>
<feature type="region of interest" description="Disordered" evidence="1">
    <location>
        <begin position="997"/>
        <end position="1126"/>
    </location>
</feature>
<feature type="compositionally biased region" description="Basic and acidic residues" evidence="1">
    <location>
        <begin position="997"/>
        <end position="1006"/>
    </location>
</feature>
<evidence type="ECO:0000313" key="2">
    <source>
        <dbReference type="EMBL" id="RDW70725.1"/>
    </source>
</evidence>
<sequence length="1293" mass="141902">MSALDCMSSQCLEEAGKTRADLADCVAKLSLLLHNALTEAAVPLPGPHHSCLLIEPPLYTFSGPLLKALLAEESDIPSGSGEMFSFANQHRDGIARALETVSLRCLSTYLLRLPDSDGLELGLHLLTNEPEYTAESYTTQSEVNAPGSETVLPLVRKSLIEKAFSIFANGTGDARIRRMAGKVLMEMVYDPEEHCQVLEILNSDEGLRKIAGALSDTDIVLSFFSSTIMRAIYQSGSYSHWESNEPCSEMLHHIKMQGSAIGQFYAYVRAERQSTFSVGGRTRRDVANGALPVCYLVESDGAYASGLPQGTVLLILCADGLDLIHCGKDNSGWRTNYLTIRLTRQTRTKCNFSSGKGERKRLLALHIHEDDSTTLNDQERDLQDINLNINSEDDLTGMSKAFEAIGIRCQTKRFRTSPGNRRSSSVVIPLDMDDEIIPDSFPSSEVETQAVAGPTSPRVHWRNDSANKMECNDKPLEVAFEMVSQSSLTDLTRTPTLHATSSPGARESSRPTSPRSRTKSQTKKRTRSLGKTASPVKENLSDSVPAKNTRSRSSQKSKSVIANNVLKPIPHNTQESLIFPRRRTRAKLYTAARTKAVDWDEDLRASDASVDPESQRNSELTSVSSPSSSGARYTFNQSSKRPRGGSSRKKPAMNNKRQRNTASARQAKKRTRSGTNLLSPPLGRPKAGSSQLSQELRLDAEVANASVKKIAEPNSSFQAREAESIKINSPLPQRNDGWNSQSKMRSSLDQCNHLGGDNQGRGQTVAEKLIAALRGSSSPECSANQSYVDELFDGAEYGGPMVPKSSETQNEPALDKPLEHQGKHENDKQDIPGSWTSNMSQEGIPDDEIYPVKIYSGESSDASQSSSLQNNDEQKWVLGKGVALSGTGGGRENERARRTSSQVASSSVEPLSTESTPEVYYSSPSLKESKSSPFLSRPDEVASATGTVKAYSTEPGLKEHISTCLDHTEKIVSSSSKRNTTRATLEGTTSREYRLQIPSDENKADARLTTSGQKELIKDGAEPVAEYPDSGAKTIVDKNGSPRLMQQSKAAKEEHTIPKRRGNYFRLEQRSPKRMKGSDQKDGMGINLPTTTSARAGDTQGSFVPTEKSKTNLGASYTNSTKKEMHNPFLSRLQASAGERIQKDLKATLPGLKSSQEQQQTLGSREHALKETAEDEPEQKSSFGLSKGAAGRIDWQTSLRELHKGMERTLISNNEYLSRQIESERATINGVLDGYKEQCHNVLDHLFGAQMERIRMCKQQMHSIKQQHADVCQGLIRQLEENERTLEAAGGSQ</sequence>
<feature type="compositionally biased region" description="Low complexity" evidence="1">
    <location>
        <begin position="856"/>
        <end position="867"/>
    </location>
</feature>